<evidence type="ECO:0000259" key="9">
    <source>
        <dbReference type="PROSITE" id="PS52029"/>
    </source>
</evidence>
<evidence type="ECO:0000256" key="4">
    <source>
        <dbReference type="ARBA" id="ARBA00022960"/>
    </source>
</evidence>
<keyword evidence="8" id="KW-0732">Signal</keyword>
<comment type="caution">
    <text evidence="10">The sequence shown here is derived from an EMBL/GenBank/DDBJ whole genome shotgun (WGS) entry which is preliminary data.</text>
</comment>
<comment type="similarity">
    <text evidence="2">Belongs to the YkuD family.</text>
</comment>
<dbReference type="GO" id="GO:0071972">
    <property type="term" value="F:peptidoglycan L,D-transpeptidase activity"/>
    <property type="evidence" value="ECO:0007669"/>
    <property type="project" value="TreeGrafter"/>
</dbReference>
<dbReference type="PROSITE" id="PS52029">
    <property type="entry name" value="LD_TPASE"/>
    <property type="match status" value="1"/>
</dbReference>
<dbReference type="GO" id="GO:0016740">
    <property type="term" value="F:transferase activity"/>
    <property type="evidence" value="ECO:0007669"/>
    <property type="project" value="UniProtKB-KW"/>
</dbReference>
<comment type="pathway">
    <text evidence="1 7">Cell wall biogenesis; peptidoglycan biosynthesis.</text>
</comment>
<dbReference type="GO" id="GO:0005576">
    <property type="term" value="C:extracellular region"/>
    <property type="evidence" value="ECO:0007669"/>
    <property type="project" value="TreeGrafter"/>
</dbReference>
<dbReference type="InterPro" id="IPR038063">
    <property type="entry name" value="Transpep_catalytic_dom"/>
</dbReference>
<dbReference type="CDD" id="cd16913">
    <property type="entry name" value="YkuD_like"/>
    <property type="match status" value="1"/>
</dbReference>
<evidence type="ECO:0000256" key="1">
    <source>
        <dbReference type="ARBA" id="ARBA00004752"/>
    </source>
</evidence>
<evidence type="ECO:0000313" key="11">
    <source>
        <dbReference type="Proteomes" id="UP000285523"/>
    </source>
</evidence>
<feature type="domain" description="L,D-TPase catalytic" evidence="9">
    <location>
        <begin position="197"/>
        <end position="330"/>
    </location>
</feature>
<dbReference type="PANTHER" id="PTHR30582:SF30">
    <property type="entry name" value="BLR4375 PROTEIN"/>
    <property type="match status" value="1"/>
</dbReference>
<sequence>MFNFGLRIGAALLFTSLGATFATAAPAAKLTPDAINAATLTGAKLEGDEPSALGVRVQVLLDREHFSPGEIDGRLGENAKKALRAYAEAQQLPSSDALTAELWGKLAADSRPVLTRYTLTKKDVGGPFLKKLPAKMEAMKSLPRLGYTSAREALAEKFHMSQGLLAALNPGQRFKRAGETITVVDVAPATPDTVEAQRLEVDKTRQTVKAFDATGRLIAFYPATVGSEDKPSPSGTLKVTDVSPNPTYGYNPDYKFKGIKSKKPFEIKPGPNNPVGTMWIGLSEQGYGIHGTPEPSHVSKAESHGCVRLTNWDAQRIAALVGKGTPVEFIDALR</sequence>
<evidence type="ECO:0000256" key="6">
    <source>
        <dbReference type="ARBA" id="ARBA00023316"/>
    </source>
</evidence>
<evidence type="ECO:0000256" key="8">
    <source>
        <dbReference type="SAM" id="SignalP"/>
    </source>
</evidence>
<evidence type="ECO:0000256" key="7">
    <source>
        <dbReference type="PROSITE-ProRule" id="PRU01373"/>
    </source>
</evidence>
<dbReference type="GO" id="GO:0071555">
    <property type="term" value="P:cell wall organization"/>
    <property type="evidence" value="ECO:0007669"/>
    <property type="project" value="UniProtKB-UniRule"/>
</dbReference>
<keyword evidence="5 7" id="KW-0573">Peptidoglycan synthesis</keyword>
<dbReference type="GO" id="GO:0018104">
    <property type="term" value="P:peptidoglycan-protein cross-linking"/>
    <property type="evidence" value="ECO:0007669"/>
    <property type="project" value="TreeGrafter"/>
</dbReference>
<evidence type="ECO:0000256" key="3">
    <source>
        <dbReference type="ARBA" id="ARBA00022679"/>
    </source>
</evidence>
<dbReference type="SUPFAM" id="SSF141523">
    <property type="entry name" value="L,D-transpeptidase catalytic domain-like"/>
    <property type="match status" value="1"/>
</dbReference>
<dbReference type="InterPro" id="IPR036365">
    <property type="entry name" value="PGBD-like_sf"/>
</dbReference>
<proteinExistence type="inferred from homology"/>
<evidence type="ECO:0000256" key="5">
    <source>
        <dbReference type="ARBA" id="ARBA00022984"/>
    </source>
</evidence>
<dbReference type="Pfam" id="PF03734">
    <property type="entry name" value="YkuD"/>
    <property type="match status" value="1"/>
</dbReference>
<dbReference type="RefSeq" id="WP_119858346.1">
    <property type="nucleotide sequence ID" value="NZ_QYYD01000022.1"/>
</dbReference>
<dbReference type="EMBL" id="QYYD01000022">
    <property type="protein sequence ID" value="RJF69654.1"/>
    <property type="molecule type" value="Genomic_DNA"/>
</dbReference>
<accession>A0A418V1C5</accession>
<feature type="active site" description="Nucleophile" evidence="7">
    <location>
        <position position="306"/>
    </location>
</feature>
<dbReference type="Proteomes" id="UP000285523">
    <property type="component" value="Unassembled WGS sequence"/>
</dbReference>
<dbReference type="OrthoDB" id="9787225at2"/>
<dbReference type="GO" id="GO:0008360">
    <property type="term" value="P:regulation of cell shape"/>
    <property type="evidence" value="ECO:0007669"/>
    <property type="project" value="UniProtKB-UniRule"/>
</dbReference>
<keyword evidence="4 7" id="KW-0133">Cell shape</keyword>
<name>A0A418V1C5_RHOPL</name>
<dbReference type="PANTHER" id="PTHR30582">
    <property type="entry name" value="L,D-TRANSPEPTIDASE"/>
    <property type="match status" value="1"/>
</dbReference>
<organism evidence="10 11">
    <name type="scientific">Rhodopseudomonas palustris</name>
    <dbReference type="NCBI Taxonomy" id="1076"/>
    <lineage>
        <taxon>Bacteria</taxon>
        <taxon>Pseudomonadati</taxon>
        <taxon>Pseudomonadota</taxon>
        <taxon>Alphaproteobacteria</taxon>
        <taxon>Hyphomicrobiales</taxon>
        <taxon>Nitrobacteraceae</taxon>
        <taxon>Rhodopseudomonas</taxon>
    </lineage>
</organism>
<dbReference type="Gene3D" id="2.40.440.10">
    <property type="entry name" value="L,D-transpeptidase catalytic domain-like"/>
    <property type="match status" value="1"/>
</dbReference>
<dbReference type="UniPathway" id="UPA00219"/>
<feature type="active site" description="Proton donor/acceptor" evidence="7">
    <location>
        <position position="290"/>
    </location>
</feature>
<dbReference type="InterPro" id="IPR050979">
    <property type="entry name" value="LD-transpeptidase"/>
</dbReference>
<reference evidence="10 11" key="1">
    <citation type="submission" date="2018-09" db="EMBL/GenBank/DDBJ databases">
        <title>Draft genome sequence of Rhodopseudomonas palustris 2.1.18.</title>
        <authorList>
            <person name="Robertson S.L."/>
            <person name="Meyer T.E."/>
            <person name="Kyndt J.A."/>
        </authorList>
    </citation>
    <scope>NUCLEOTIDE SEQUENCE [LARGE SCALE GENOMIC DNA]</scope>
    <source>
        <strain evidence="10 11">2.1.18</strain>
    </source>
</reference>
<dbReference type="SUPFAM" id="SSF47090">
    <property type="entry name" value="PGBD-like"/>
    <property type="match status" value="1"/>
</dbReference>
<evidence type="ECO:0000313" key="10">
    <source>
        <dbReference type="EMBL" id="RJF69654.1"/>
    </source>
</evidence>
<evidence type="ECO:0000256" key="2">
    <source>
        <dbReference type="ARBA" id="ARBA00005992"/>
    </source>
</evidence>
<gene>
    <name evidence="10" type="ORF">D4Q52_19980</name>
</gene>
<protein>
    <submittedName>
        <fullName evidence="10">L,D-transpeptidase</fullName>
    </submittedName>
</protein>
<keyword evidence="3" id="KW-0808">Transferase</keyword>
<dbReference type="InterPro" id="IPR005490">
    <property type="entry name" value="LD_TPept_cat_dom"/>
</dbReference>
<dbReference type="AlphaFoldDB" id="A0A418V1C5"/>
<feature type="signal peptide" evidence="8">
    <location>
        <begin position="1"/>
        <end position="24"/>
    </location>
</feature>
<keyword evidence="6 7" id="KW-0961">Cell wall biogenesis/degradation</keyword>
<feature type="chain" id="PRO_5019525788" evidence="8">
    <location>
        <begin position="25"/>
        <end position="334"/>
    </location>
</feature>